<dbReference type="SUPFAM" id="SSF53474">
    <property type="entry name" value="alpha/beta-Hydrolases"/>
    <property type="match status" value="1"/>
</dbReference>
<evidence type="ECO:0000313" key="3">
    <source>
        <dbReference type="EMBL" id="MPQ61891.1"/>
    </source>
</evidence>
<gene>
    <name evidence="3" type="ORF">E4V82_07160</name>
</gene>
<dbReference type="GO" id="GO:0006508">
    <property type="term" value="P:proteolysis"/>
    <property type="evidence" value="ECO:0007669"/>
    <property type="project" value="InterPro"/>
</dbReference>
<dbReference type="RefSeq" id="WP_152751579.1">
    <property type="nucleotide sequence ID" value="NZ_SPSE01000018.1"/>
</dbReference>
<proteinExistence type="predicted"/>
<comment type="caution">
    <text evidence="3">The sequence shown here is derived from an EMBL/GenBank/DDBJ whole genome shotgun (WGS) entry which is preliminary data.</text>
</comment>
<dbReference type="PRINTS" id="PR00793">
    <property type="entry name" value="PROAMNOPTASE"/>
</dbReference>
<dbReference type="PANTHER" id="PTHR43329">
    <property type="entry name" value="EPOXIDE HYDROLASE"/>
    <property type="match status" value="1"/>
</dbReference>
<accession>A0A5N7ILU2</accession>
<evidence type="ECO:0000313" key="4">
    <source>
        <dbReference type="Proteomes" id="UP000342249"/>
    </source>
</evidence>
<protein>
    <submittedName>
        <fullName evidence="3">Alpha/beta hydrolase</fullName>
    </submittedName>
</protein>
<dbReference type="EMBL" id="SPSF01000016">
    <property type="protein sequence ID" value="MPQ61891.1"/>
    <property type="molecule type" value="Genomic_DNA"/>
</dbReference>
<feature type="domain" description="Serine aminopeptidase S33" evidence="2">
    <location>
        <begin position="34"/>
        <end position="294"/>
    </location>
</feature>
<dbReference type="Gene3D" id="3.40.50.1820">
    <property type="entry name" value="alpha/beta hydrolase"/>
    <property type="match status" value="1"/>
</dbReference>
<dbReference type="InterPro" id="IPR029058">
    <property type="entry name" value="AB_hydrolase_fold"/>
</dbReference>
<evidence type="ECO:0000256" key="1">
    <source>
        <dbReference type="ARBA" id="ARBA00022801"/>
    </source>
</evidence>
<dbReference type="InterPro" id="IPR002410">
    <property type="entry name" value="Peptidase_S33"/>
</dbReference>
<reference evidence="3 4" key="1">
    <citation type="journal article" date="2019" name="Lett. Appl. Microbiol.">
        <title>A case of 'blown pack' spoilage of vacuum-packaged pork likely associated with Clostridium estertheticum in Canada.</title>
        <authorList>
            <person name="Zhang P."/>
            <person name="Ward P."/>
            <person name="McMullen L.M."/>
            <person name="Yang X."/>
        </authorList>
    </citation>
    <scope>NUCLEOTIDE SEQUENCE [LARGE SCALE GENOMIC DNA]</scope>
    <source>
        <strain evidence="3 4">MA19</strain>
    </source>
</reference>
<name>A0A5N7ILU2_9CLOT</name>
<dbReference type="GO" id="GO:0008233">
    <property type="term" value="F:peptidase activity"/>
    <property type="evidence" value="ECO:0007669"/>
    <property type="project" value="InterPro"/>
</dbReference>
<organism evidence="3 4">
    <name type="scientific">Clostridium estertheticum</name>
    <dbReference type="NCBI Taxonomy" id="238834"/>
    <lineage>
        <taxon>Bacteria</taxon>
        <taxon>Bacillati</taxon>
        <taxon>Bacillota</taxon>
        <taxon>Clostridia</taxon>
        <taxon>Eubacteriales</taxon>
        <taxon>Clostridiaceae</taxon>
        <taxon>Clostridium</taxon>
    </lineage>
</organism>
<sequence length="316" mass="36908">MSKIIGIDTIEKVNINGINQYISIKSINIENPLLLILHGGPGDTSLPLVHKYNRALESHYVVVVWEQRGAGKSYYKFKSNEAICIDTFVEDAFELAKILLQRFKQNKLYLIGHSWGSVIGLKLIEKHYELFHAYIGCGQVVNMRKAMQISYNYAIEKNKDKSNLKILSKLKEIDCSYNGQNWMNDLLFVTKQVVKHKGSLYNQTNWNKFIWCFLTSKEYSLRDLIKRQKGSYQAIKYLWQELMTVNFENIKQFQVPVIFMEGSYDYHVSAKVAEEYYNSIISQKRIYWFEKSCHFPQWCEANKFNDIVIGLLNGSV</sequence>
<keyword evidence="1 3" id="KW-0378">Hydrolase</keyword>
<dbReference type="InterPro" id="IPR022742">
    <property type="entry name" value="Hydrolase_4"/>
</dbReference>
<dbReference type="AlphaFoldDB" id="A0A5N7ILU2"/>
<evidence type="ECO:0000259" key="2">
    <source>
        <dbReference type="Pfam" id="PF12146"/>
    </source>
</evidence>
<dbReference type="Proteomes" id="UP000342249">
    <property type="component" value="Unassembled WGS sequence"/>
</dbReference>
<dbReference type="Pfam" id="PF12146">
    <property type="entry name" value="Hydrolase_4"/>
    <property type="match status" value="1"/>
</dbReference>